<dbReference type="SUPFAM" id="SSF56349">
    <property type="entry name" value="DNA breaking-rejoining enzymes"/>
    <property type="match status" value="1"/>
</dbReference>
<dbReference type="PROSITE" id="PS51898">
    <property type="entry name" value="TYR_RECOMBINASE"/>
    <property type="match status" value="1"/>
</dbReference>
<feature type="domain" description="Tyr recombinase" evidence="4">
    <location>
        <begin position="121"/>
        <end position="272"/>
    </location>
</feature>
<evidence type="ECO:0000256" key="2">
    <source>
        <dbReference type="ARBA" id="ARBA00023125"/>
    </source>
</evidence>
<dbReference type="Pfam" id="PF00589">
    <property type="entry name" value="Phage_integrase"/>
    <property type="match status" value="1"/>
</dbReference>
<comment type="similarity">
    <text evidence="1">Belongs to the 'phage' integrase family.</text>
</comment>
<dbReference type="InterPro" id="IPR002104">
    <property type="entry name" value="Integrase_catalytic"/>
</dbReference>
<dbReference type="GO" id="GO:0006310">
    <property type="term" value="P:DNA recombination"/>
    <property type="evidence" value="ECO:0007669"/>
    <property type="project" value="UniProtKB-KW"/>
</dbReference>
<dbReference type="GO" id="GO:0015074">
    <property type="term" value="P:DNA integration"/>
    <property type="evidence" value="ECO:0007669"/>
    <property type="project" value="InterPro"/>
</dbReference>
<sequence length="272" mass="31858">MSHPISTHRKEVCSMSEQFIYQSVFAPYFKDFLAMKENQVSDIGRIKWMLLEFDKFFVNSNIRDVFITKSMIDTWECTRIHDKKKTLYDKVSMFRQFCLYLCHIGKECYIPKLPKKEYSDFTPYVFTRGQIQDIFEACDKQRMHSHNIYCNLFALPALYRILYATGIRIGEAISIRNRDVDLRRNCIIIRKTKNKMERLIPLSDSLSKVLQQYLEYRNKMPLPDVDAPDKFLLISPSGRPLSSCTVLGGFKKVLEKCNIPCSRNRSGGACIH</sequence>
<dbReference type="AlphaFoldDB" id="A0A7J5GQ32"/>
<organism evidence="5 6">
    <name type="scientific">Bacteroides uniformis</name>
    <dbReference type="NCBI Taxonomy" id="820"/>
    <lineage>
        <taxon>Bacteria</taxon>
        <taxon>Pseudomonadati</taxon>
        <taxon>Bacteroidota</taxon>
        <taxon>Bacteroidia</taxon>
        <taxon>Bacteroidales</taxon>
        <taxon>Bacteroidaceae</taxon>
        <taxon>Bacteroides</taxon>
    </lineage>
</organism>
<dbReference type="InterPro" id="IPR013762">
    <property type="entry name" value="Integrase-like_cat_sf"/>
</dbReference>
<keyword evidence="2" id="KW-0238">DNA-binding</keyword>
<accession>A0A7J5GQ32</accession>
<dbReference type="InterPro" id="IPR011010">
    <property type="entry name" value="DNA_brk_join_enz"/>
</dbReference>
<comment type="caution">
    <text evidence="5">The sequence shown here is derived from an EMBL/GenBank/DDBJ whole genome shotgun (WGS) entry which is preliminary data.</text>
</comment>
<evidence type="ECO:0000313" key="6">
    <source>
        <dbReference type="Proteomes" id="UP000442334"/>
    </source>
</evidence>
<name>A0A7J5GQ32_BACUN</name>
<evidence type="ECO:0000256" key="3">
    <source>
        <dbReference type="ARBA" id="ARBA00023172"/>
    </source>
</evidence>
<keyword evidence="3" id="KW-0233">DNA recombination</keyword>
<evidence type="ECO:0000259" key="4">
    <source>
        <dbReference type="PROSITE" id="PS51898"/>
    </source>
</evidence>
<dbReference type="PANTHER" id="PTHR30349">
    <property type="entry name" value="PHAGE INTEGRASE-RELATED"/>
    <property type="match status" value="1"/>
</dbReference>
<evidence type="ECO:0000313" key="5">
    <source>
        <dbReference type="EMBL" id="KAB4177048.1"/>
    </source>
</evidence>
<dbReference type="GO" id="GO:0003677">
    <property type="term" value="F:DNA binding"/>
    <property type="evidence" value="ECO:0007669"/>
    <property type="project" value="UniProtKB-KW"/>
</dbReference>
<protein>
    <submittedName>
        <fullName evidence="5">Tyrosine-type recombinase/integrase</fullName>
    </submittedName>
</protein>
<feature type="non-terminal residue" evidence="5">
    <location>
        <position position="272"/>
    </location>
</feature>
<dbReference type="PANTHER" id="PTHR30349:SF41">
    <property type="entry name" value="INTEGRASE_RECOMBINASE PROTEIN MJ0367-RELATED"/>
    <property type="match status" value="1"/>
</dbReference>
<evidence type="ECO:0000256" key="1">
    <source>
        <dbReference type="ARBA" id="ARBA00008857"/>
    </source>
</evidence>
<dbReference type="InterPro" id="IPR050090">
    <property type="entry name" value="Tyrosine_recombinase_XerCD"/>
</dbReference>
<reference evidence="5 6" key="1">
    <citation type="journal article" date="2019" name="Nat. Med.">
        <title>A library of human gut bacterial isolates paired with longitudinal multiomics data enables mechanistic microbiome research.</title>
        <authorList>
            <person name="Poyet M."/>
            <person name="Groussin M."/>
            <person name="Gibbons S.M."/>
            <person name="Avila-Pacheco J."/>
            <person name="Jiang X."/>
            <person name="Kearney S.M."/>
            <person name="Perrotta A.R."/>
            <person name="Berdy B."/>
            <person name="Zhao S."/>
            <person name="Lieberman T.D."/>
            <person name="Swanson P.K."/>
            <person name="Smith M."/>
            <person name="Roesemann S."/>
            <person name="Alexander J.E."/>
            <person name="Rich S.A."/>
            <person name="Livny J."/>
            <person name="Vlamakis H."/>
            <person name="Clish C."/>
            <person name="Bullock K."/>
            <person name="Deik A."/>
            <person name="Scott J."/>
            <person name="Pierce K.A."/>
            <person name="Xavier R.J."/>
            <person name="Alm E.J."/>
        </authorList>
    </citation>
    <scope>NUCLEOTIDE SEQUENCE [LARGE SCALE GENOMIC DNA]</scope>
    <source>
        <strain evidence="5 6">BIOML-A21</strain>
    </source>
</reference>
<gene>
    <name evidence="5" type="ORF">GAQ34_23745</name>
</gene>
<dbReference type="Proteomes" id="UP000442334">
    <property type="component" value="Unassembled WGS sequence"/>
</dbReference>
<proteinExistence type="inferred from homology"/>
<dbReference type="Gene3D" id="1.10.443.10">
    <property type="entry name" value="Intergrase catalytic core"/>
    <property type="match status" value="1"/>
</dbReference>
<dbReference type="EMBL" id="WCUA01000254">
    <property type="protein sequence ID" value="KAB4177048.1"/>
    <property type="molecule type" value="Genomic_DNA"/>
</dbReference>